<dbReference type="AlphaFoldDB" id="A0ABD0UTU0"/>
<accession>A0ABD0UTU0</accession>
<dbReference type="SUPFAM" id="SSF109905">
    <property type="entry name" value="Surp module (SWAP domain)"/>
    <property type="match status" value="1"/>
</dbReference>
<evidence type="ECO:0000313" key="4">
    <source>
        <dbReference type="Proteomes" id="UP001552299"/>
    </source>
</evidence>
<dbReference type="GO" id="GO:0006397">
    <property type="term" value="P:mRNA processing"/>
    <property type="evidence" value="ECO:0007669"/>
    <property type="project" value="UniProtKB-KW"/>
</dbReference>
<gene>
    <name evidence="3" type="ORF">M5K25_017126</name>
</gene>
<dbReference type="InterPro" id="IPR035967">
    <property type="entry name" value="SWAP/Surp_sf"/>
</dbReference>
<organism evidence="3 4">
    <name type="scientific">Dendrobium thyrsiflorum</name>
    <name type="common">Pinecone-like raceme dendrobium</name>
    <name type="synonym">Orchid</name>
    <dbReference type="NCBI Taxonomy" id="117978"/>
    <lineage>
        <taxon>Eukaryota</taxon>
        <taxon>Viridiplantae</taxon>
        <taxon>Streptophyta</taxon>
        <taxon>Embryophyta</taxon>
        <taxon>Tracheophyta</taxon>
        <taxon>Spermatophyta</taxon>
        <taxon>Magnoliopsida</taxon>
        <taxon>Liliopsida</taxon>
        <taxon>Asparagales</taxon>
        <taxon>Orchidaceae</taxon>
        <taxon>Epidendroideae</taxon>
        <taxon>Malaxideae</taxon>
        <taxon>Dendrobiinae</taxon>
        <taxon>Dendrobium</taxon>
    </lineage>
</organism>
<dbReference type="Proteomes" id="UP001552299">
    <property type="component" value="Unassembled WGS sequence"/>
</dbReference>
<evidence type="ECO:0000313" key="3">
    <source>
        <dbReference type="EMBL" id="KAL0913648.1"/>
    </source>
</evidence>
<evidence type="ECO:0000256" key="1">
    <source>
        <dbReference type="ARBA" id="ARBA00022664"/>
    </source>
</evidence>
<dbReference type="Pfam" id="PF01805">
    <property type="entry name" value="Surp"/>
    <property type="match status" value="1"/>
</dbReference>
<dbReference type="Gene3D" id="1.10.10.790">
    <property type="entry name" value="Surp module"/>
    <property type="match status" value="1"/>
</dbReference>
<reference evidence="3 4" key="1">
    <citation type="journal article" date="2024" name="Plant Biotechnol. J.">
        <title>Dendrobium thyrsiflorum genome and its molecular insights into genes involved in important horticultural traits.</title>
        <authorList>
            <person name="Chen B."/>
            <person name="Wang J.Y."/>
            <person name="Zheng P.J."/>
            <person name="Li K.L."/>
            <person name="Liang Y.M."/>
            <person name="Chen X.F."/>
            <person name="Zhang C."/>
            <person name="Zhao X."/>
            <person name="He X."/>
            <person name="Zhang G.Q."/>
            <person name="Liu Z.J."/>
            <person name="Xu Q."/>
        </authorList>
    </citation>
    <scope>NUCLEOTIDE SEQUENCE [LARGE SCALE GENOMIC DNA]</scope>
    <source>
        <strain evidence="3">GZMU011</strain>
    </source>
</reference>
<proteinExistence type="predicted"/>
<name>A0ABD0UTU0_DENTH</name>
<dbReference type="InterPro" id="IPR000061">
    <property type="entry name" value="Surp"/>
</dbReference>
<evidence type="ECO:0000259" key="2">
    <source>
        <dbReference type="PROSITE" id="PS50128"/>
    </source>
</evidence>
<keyword evidence="1" id="KW-0507">mRNA processing</keyword>
<comment type="caution">
    <text evidence="3">The sequence shown here is derived from an EMBL/GenBank/DDBJ whole genome shotgun (WGS) entry which is preliminary data.</text>
</comment>
<dbReference type="EMBL" id="JANQDX010000013">
    <property type="protein sequence ID" value="KAL0913648.1"/>
    <property type="molecule type" value="Genomic_DNA"/>
</dbReference>
<sequence length="113" mass="13196">MEKEEEEQVLQLSGAITMEELEEEEEEEEVHELLEDECDDDEVTPEPPIDRSACARIEKMAAVVAWNPSAELFLNQLMLGDKQFDFLFPGHEHYAYYLHRIAVLGRRPRLLYS</sequence>
<protein>
    <recommendedName>
        <fullName evidence="2">SURP motif domain-containing protein</fullName>
    </recommendedName>
</protein>
<keyword evidence="4" id="KW-1185">Reference proteome</keyword>
<feature type="domain" description="SURP motif" evidence="2">
    <location>
        <begin position="56"/>
        <end position="97"/>
    </location>
</feature>
<dbReference type="PROSITE" id="PS50128">
    <property type="entry name" value="SURP"/>
    <property type="match status" value="1"/>
</dbReference>